<accession>W9QFE6</accession>
<feature type="compositionally biased region" description="Basic residues" evidence="1">
    <location>
        <begin position="19"/>
        <end position="30"/>
    </location>
</feature>
<keyword evidence="3" id="KW-1185">Reference proteome</keyword>
<feature type="compositionally biased region" description="Basic and acidic residues" evidence="1">
    <location>
        <begin position="31"/>
        <end position="61"/>
    </location>
</feature>
<dbReference type="Proteomes" id="UP000030645">
    <property type="component" value="Unassembled WGS sequence"/>
</dbReference>
<sequence length="61" mass="6986">MKGKVLTEKKIEVAAMRSKVTKNPKPRKQKGKMEAKLLTEKEAEEEPSKKERDCRASEEAK</sequence>
<gene>
    <name evidence="2" type="ORF">L484_008102</name>
</gene>
<evidence type="ECO:0000256" key="1">
    <source>
        <dbReference type="SAM" id="MobiDB-lite"/>
    </source>
</evidence>
<feature type="region of interest" description="Disordered" evidence="1">
    <location>
        <begin position="16"/>
        <end position="61"/>
    </location>
</feature>
<protein>
    <submittedName>
        <fullName evidence="2">Uncharacterized protein</fullName>
    </submittedName>
</protein>
<name>W9QFE6_9ROSA</name>
<evidence type="ECO:0000313" key="3">
    <source>
        <dbReference type="Proteomes" id="UP000030645"/>
    </source>
</evidence>
<proteinExistence type="predicted"/>
<dbReference type="AlphaFoldDB" id="W9QFE6"/>
<evidence type="ECO:0000313" key="2">
    <source>
        <dbReference type="EMBL" id="EXB34842.1"/>
    </source>
</evidence>
<dbReference type="EMBL" id="KE343549">
    <property type="protein sequence ID" value="EXB34842.1"/>
    <property type="molecule type" value="Genomic_DNA"/>
</dbReference>
<organism evidence="2 3">
    <name type="scientific">Morus notabilis</name>
    <dbReference type="NCBI Taxonomy" id="981085"/>
    <lineage>
        <taxon>Eukaryota</taxon>
        <taxon>Viridiplantae</taxon>
        <taxon>Streptophyta</taxon>
        <taxon>Embryophyta</taxon>
        <taxon>Tracheophyta</taxon>
        <taxon>Spermatophyta</taxon>
        <taxon>Magnoliopsida</taxon>
        <taxon>eudicotyledons</taxon>
        <taxon>Gunneridae</taxon>
        <taxon>Pentapetalae</taxon>
        <taxon>rosids</taxon>
        <taxon>fabids</taxon>
        <taxon>Rosales</taxon>
        <taxon>Moraceae</taxon>
        <taxon>Moreae</taxon>
        <taxon>Morus</taxon>
    </lineage>
</organism>
<reference evidence="3" key="1">
    <citation type="submission" date="2013-01" db="EMBL/GenBank/DDBJ databases">
        <title>Draft Genome Sequence of a Mulberry Tree, Morus notabilis C.K. Schneid.</title>
        <authorList>
            <person name="He N."/>
            <person name="Zhao S."/>
        </authorList>
    </citation>
    <scope>NUCLEOTIDE SEQUENCE</scope>
</reference>